<evidence type="ECO:0000313" key="1">
    <source>
        <dbReference type="EMBL" id="CEK82987.1"/>
    </source>
</evidence>
<reference evidence="1" key="1">
    <citation type="submission" date="2014-12" db="EMBL/GenBank/DDBJ databases">
        <title>Insight into the proteome of Arion vulgaris.</title>
        <authorList>
            <person name="Aradska J."/>
            <person name="Bulat T."/>
            <person name="Smidak R."/>
            <person name="Sarate P."/>
            <person name="Gangsoo J."/>
            <person name="Sialana F."/>
            <person name="Bilban M."/>
            <person name="Lubec G."/>
        </authorList>
    </citation>
    <scope>NUCLEOTIDE SEQUENCE</scope>
    <source>
        <tissue evidence="1">Skin</tissue>
    </source>
</reference>
<accession>A0A0B7AQY9</accession>
<proteinExistence type="predicted"/>
<organism evidence="1">
    <name type="scientific">Arion vulgaris</name>
    <dbReference type="NCBI Taxonomy" id="1028688"/>
    <lineage>
        <taxon>Eukaryota</taxon>
        <taxon>Metazoa</taxon>
        <taxon>Spiralia</taxon>
        <taxon>Lophotrochozoa</taxon>
        <taxon>Mollusca</taxon>
        <taxon>Gastropoda</taxon>
        <taxon>Heterobranchia</taxon>
        <taxon>Euthyneura</taxon>
        <taxon>Panpulmonata</taxon>
        <taxon>Eupulmonata</taxon>
        <taxon>Stylommatophora</taxon>
        <taxon>Helicina</taxon>
        <taxon>Arionoidea</taxon>
        <taxon>Arionidae</taxon>
        <taxon>Arion</taxon>
    </lineage>
</organism>
<dbReference type="EMBL" id="HACG01036122">
    <property type="protein sequence ID" value="CEK82987.1"/>
    <property type="molecule type" value="Transcribed_RNA"/>
</dbReference>
<dbReference type="AlphaFoldDB" id="A0A0B7AQY9"/>
<name>A0A0B7AQY9_9EUPU</name>
<sequence>MACETSRTARIEQKLQTRKAAQLPQVLVILAHIVKEHFNLVSDSIVIYTNKHYATTFPWKNTWSSSSSNGIPHPHQITSPEQNFATPTVLQNFFLS</sequence>
<gene>
    <name evidence="1" type="primary">ORF134597</name>
</gene>
<protein>
    <submittedName>
        <fullName evidence="1">Uncharacterized protein</fullName>
    </submittedName>
</protein>